<accession>C5VUJ4</accession>
<proteinExistence type="predicted"/>
<dbReference type="GeneID" id="13191287"/>
<dbReference type="KEGG" id="cel:CELE_Y48A6B.14"/>
<evidence type="ECO:0000313" key="1">
    <source>
        <dbReference type="EMBL" id="CAZ65540.1"/>
    </source>
</evidence>
<name>C5VUJ4_CAEEL</name>
<evidence type="ECO:0000313" key="2">
    <source>
        <dbReference type="Proteomes" id="UP000001940"/>
    </source>
</evidence>
<sequence length="133" mass="14908">MSMIELNQEELMMVEAMVNCALHAEIAHNPPLVRLTPERQAFLRAMQTHPVTMQTLPGYLAHIGIDIKRLNAIDVLNYVAGQFYTGGIVNSLNNYQNSYLQETKRRCAFSTLPCSECIASSAYGSAIMLMRIK</sequence>
<dbReference type="AGR" id="WB:WBGene00194684"/>
<dbReference type="PaxDb" id="6239-Y48A6B.14"/>
<dbReference type="HOGENOM" id="CLU_1908562_0_0_1"/>
<dbReference type="CTD" id="13191287"/>
<organism evidence="1 2">
    <name type="scientific">Caenorhabditis elegans</name>
    <dbReference type="NCBI Taxonomy" id="6239"/>
    <lineage>
        <taxon>Eukaryota</taxon>
        <taxon>Metazoa</taxon>
        <taxon>Ecdysozoa</taxon>
        <taxon>Nematoda</taxon>
        <taxon>Chromadorea</taxon>
        <taxon>Rhabditida</taxon>
        <taxon>Rhabditina</taxon>
        <taxon>Rhabditomorpha</taxon>
        <taxon>Rhabditoidea</taxon>
        <taxon>Rhabditidae</taxon>
        <taxon>Peloderinae</taxon>
        <taxon>Caenorhabditis</taxon>
    </lineage>
</organism>
<dbReference type="AlphaFoldDB" id="C5VUJ4"/>
<reference evidence="1 2" key="1">
    <citation type="journal article" date="1998" name="Science">
        <title>Genome sequence of the nematode C. elegans: a platform for investigating biology.</title>
        <authorList>
            <consortium name="The C. elegans sequencing consortium"/>
            <person name="Sulson J.E."/>
            <person name="Waterston R."/>
        </authorList>
    </citation>
    <scope>NUCLEOTIDE SEQUENCE [LARGE SCALE GENOMIC DNA]</scope>
    <source>
        <strain evidence="1 2">Bristol N2</strain>
    </source>
</reference>
<dbReference type="InParanoid" id="C5VUJ4"/>
<dbReference type="WormBase" id="Y48A6B.14">
    <property type="protein sequence ID" value="CE43914"/>
    <property type="gene ID" value="WBGene00194684"/>
</dbReference>
<gene>
    <name evidence="1" type="ORF">CELE_Y48A6B.14</name>
    <name evidence="1 3" type="ORF">Y48A6B.14</name>
</gene>
<dbReference type="EMBL" id="BX284603">
    <property type="protein sequence ID" value="CAZ65540.1"/>
    <property type="molecule type" value="Genomic_DNA"/>
</dbReference>
<keyword evidence="2" id="KW-1185">Reference proteome</keyword>
<dbReference type="RefSeq" id="NP_001255096.1">
    <property type="nucleotide sequence ID" value="NM_001268167.1"/>
</dbReference>
<dbReference type="Proteomes" id="UP000001940">
    <property type="component" value="Chromosome III"/>
</dbReference>
<protein>
    <submittedName>
        <fullName evidence="1">NR LBD domain-containing protein</fullName>
    </submittedName>
</protein>
<evidence type="ECO:0000313" key="3">
    <source>
        <dbReference type="WormBase" id="Y48A6B.14"/>
    </source>
</evidence>
<dbReference type="Bgee" id="WBGene00194684">
    <property type="expression patterns" value="Expressed in embryo"/>
</dbReference>